<name>A0A3Q3EEZ3_9LABR</name>
<dbReference type="SUPFAM" id="SSF57277">
    <property type="entry name" value="Granulin repeat"/>
    <property type="match status" value="1"/>
</dbReference>
<reference evidence="4" key="1">
    <citation type="submission" date="2025-08" db="UniProtKB">
        <authorList>
            <consortium name="Ensembl"/>
        </authorList>
    </citation>
    <scope>IDENTIFICATION</scope>
</reference>
<evidence type="ECO:0000313" key="4">
    <source>
        <dbReference type="Ensembl" id="ENSLBEP00000006056.1"/>
    </source>
</evidence>
<feature type="domain" description="Granulins" evidence="3">
    <location>
        <begin position="28"/>
        <end position="66"/>
    </location>
</feature>
<dbReference type="Proteomes" id="UP000261660">
    <property type="component" value="Unplaced"/>
</dbReference>
<organism evidence="4 5">
    <name type="scientific">Labrus bergylta</name>
    <name type="common">ballan wrasse</name>
    <dbReference type="NCBI Taxonomy" id="56723"/>
    <lineage>
        <taxon>Eukaryota</taxon>
        <taxon>Metazoa</taxon>
        <taxon>Chordata</taxon>
        <taxon>Craniata</taxon>
        <taxon>Vertebrata</taxon>
        <taxon>Euteleostomi</taxon>
        <taxon>Actinopterygii</taxon>
        <taxon>Neopterygii</taxon>
        <taxon>Teleostei</taxon>
        <taxon>Neoteleostei</taxon>
        <taxon>Acanthomorphata</taxon>
        <taxon>Eupercaria</taxon>
        <taxon>Labriformes</taxon>
        <taxon>Labridae</taxon>
        <taxon>Labrus</taxon>
    </lineage>
</organism>
<proteinExistence type="predicted"/>
<accession>A0A3Q3EEZ3</accession>
<dbReference type="GeneTree" id="ENSGT00470000042293"/>
<dbReference type="AlphaFoldDB" id="A0A3Q3EEZ3"/>
<dbReference type="SMART" id="SM00277">
    <property type="entry name" value="GRAN"/>
    <property type="match status" value="1"/>
</dbReference>
<feature type="compositionally biased region" description="Low complexity" evidence="2">
    <location>
        <begin position="102"/>
        <end position="111"/>
    </location>
</feature>
<reference evidence="4" key="2">
    <citation type="submission" date="2025-09" db="UniProtKB">
        <authorList>
            <consortium name="Ensembl"/>
        </authorList>
    </citation>
    <scope>IDENTIFICATION</scope>
</reference>
<keyword evidence="5" id="KW-1185">Reference proteome</keyword>
<feature type="region of interest" description="Disordered" evidence="2">
    <location>
        <begin position="76"/>
        <end position="119"/>
    </location>
</feature>
<evidence type="ECO:0000313" key="5">
    <source>
        <dbReference type="Proteomes" id="UP000261660"/>
    </source>
</evidence>
<protein>
    <recommendedName>
        <fullName evidence="3">Granulins domain-containing protein</fullName>
    </recommendedName>
</protein>
<evidence type="ECO:0000259" key="3">
    <source>
        <dbReference type="SMART" id="SM00277"/>
    </source>
</evidence>
<dbReference type="InterPro" id="IPR037277">
    <property type="entry name" value="Granulin_sf"/>
</dbReference>
<evidence type="ECO:0000256" key="2">
    <source>
        <dbReference type="SAM" id="MobiDB-lite"/>
    </source>
</evidence>
<keyword evidence="1" id="KW-1015">Disulfide bond</keyword>
<sequence>METVPLIPVFLPEPQPQLPPLEHKDVKCDDETSCPDGETCCKMSDTTWGCCPFPNRYLRRLIPSSCRSLAERLKSKGNPTGCTAVPPASPALQLENVSKTLRSTGRTGTSSCPTKRELL</sequence>
<evidence type="ECO:0000256" key="1">
    <source>
        <dbReference type="ARBA" id="ARBA00023157"/>
    </source>
</evidence>
<dbReference type="Gene3D" id="2.10.25.160">
    <property type="entry name" value="Granulin"/>
    <property type="match status" value="1"/>
</dbReference>
<dbReference type="InterPro" id="IPR000118">
    <property type="entry name" value="Granulin"/>
</dbReference>
<dbReference type="Ensembl" id="ENSLBET00000006357.1">
    <property type="protein sequence ID" value="ENSLBEP00000006056.1"/>
    <property type="gene ID" value="ENSLBEG00000004599.1"/>
</dbReference>